<geneLocation type="plasmid" evidence="2 3">
    <name>pAC1520</name>
</geneLocation>
<feature type="compositionally biased region" description="Polar residues" evidence="1">
    <location>
        <begin position="71"/>
        <end position="93"/>
    </location>
</feature>
<evidence type="ECO:0000313" key="2">
    <source>
        <dbReference type="EMBL" id="WFG00237.1"/>
    </source>
</evidence>
<accession>A0AAJ6CQ37</accession>
<feature type="region of interest" description="Disordered" evidence="1">
    <location>
        <begin position="68"/>
        <end position="145"/>
    </location>
</feature>
<protein>
    <submittedName>
        <fullName evidence="2">Uncharacterized protein</fullName>
    </submittedName>
</protein>
<dbReference type="Proteomes" id="UP001218423">
    <property type="component" value="Plasmid pAC1520"/>
</dbReference>
<dbReference type="EMBL" id="CP120943">
    <property type="protein sequence ID" value="WFG00237.1"/>
    <property type="molecule type" value="Genomic_DNA"/>
</dbReference>
<organism evidence="2 3">
    <name type="scientific">Aeromonas caviae</name>
    <name type="common">Aeromonas punctata</name>
    <dbReference type="NCBI Taxonomy" id="648"/>
    <lineage>
        <taxon>Bacteria</taxon>
        <taxon>Pseudomonadati</taxon>
        <taxon>Pseudomonadota</taxon>
        <taxon>Gammaproteobacteria</taxon>
        <taxon>Aeromonadales</taxon>
        <taxon>Aeromonadaceae</taxon>
        <taxon>Aeromonas</taxon>
    </lineage>
</organism>
<dbReference type="RefSeq" id="WP_277857199.1">
    <property type="nucleotide sequence ID" value="NZ_CP120943.1"/>
</dbReference>
<dbReference type="AlphaFoldDB" id="A0AAJ6CQ37"/>
<keyword evidence="2" id="KW-0614">Plasmid</keyword>
<proteinExistence type="predicted"/>
<evidence type="ECO:0000256" key="1">
    <source>
        <dbReference type="SAM" id="MobiDB-lite"/>
    </source>
</evidence>
<evidence type="ECO:0000313" key="3">
    <source>
        <dbReference type="Proteomes" id="UP001218423"/>
    </source>
</evidence>
<reference evidence="2" key="1">
    <citation type="submission" date="2023-03" db="EMBL/GenBank/DDBJ databases">
        <title>Aeromonas caviae strain AC1520.</title>
        <authorList>
            <person name="Xie T."/>
            <person name="Zhang Q."/>
            <person name="Deng J."/>
            <person name="Li X."/>
        </authorList>
    </citation>
    <scope>NUCLEOTIDE SEQUENCE</scope>
    <source>
        <strain evidence="2">AC1520</strain>
        <plasmid evidence="2">pAC1520</plasmid>
    </source>
</reference>
<sequence>MSIDLASLLAAISAPSELPSTLRGKVKFLLPAIENALSKGYKYQDISALLGKSGIDISAPQLSAAVRKVRMQNQQTSPNVSKGSPQNPNTPQRPIQGVDITTEGKPNLTSEKTTAIPAPTTLSAGEGSGFPSVTIDTPVDLSRYE</sequence>
<gene>
    <name evidence="2" type="ORF">P5S46_22340</name>
</gene>
<name>A0AAJ6CQ37_AERCA</name>